<reference evidence="2 3" key="1">
    <citation type="submission" date="2013-07" db="EMBL/GenBank/DDBJ databases">
        <title>Sulfurimonas hongkongensis AST-10 Genome Sequencing.</title>
        <authorList>
            <person name="Cai L."/>
            <person name="Zhang T."/>
        </authorList>
    </citation>
    <scope>NUCLEOTIDE SEQUENCE [LARGE SCALE GENOMIC DNA]</scope>
    <source>
        <strain evidence="2 3">AST-10</strain>
    </source>
</reference>
<proteinExistence type="predicted"/>
<sequence>MNEMYEMSIVIHNYSVYGILAVILFNFLMLVRADNTRAYMRFVTLFMPIGMTVIGAVIFTGVVMMAAKHLDFSVENILMILFAIVLIVLENKRSKKLQRLNKEHPDALEGHKQEAYKIFAIEIFVVLSISVWMWF</sequence>
<dbReference type="Proteomes" id="UP000015520">
    <property type="component" value="Unassembled WGS sequence"/>
</dbReference>
<feature type="transmembrane region" description="Helical" evidence="1">
    <location>
        <begin position="14"/>
        <end position="31"/>
    </location>
</feature>
<keyword evidence="1" id="KW-0472">Membrane</keyword>
<evidence type="ECO:0000313" key="3">
    <source>
        <dbReference type="Proteomes" id="UP000015520"/>
    </source>
</evidence>
<accession>T0L1C7</accession>
<dbReference type="AlphaFoldDB" id="T0L1C7"/>
<comment type="caution">
    <text evidence="2">The sequence shown here is derived from an EMBL/GenBank/DDBJ whole genome shotgun (WGS) entry which is preliminary data.</text>
</comment>
<dbReference type="EMBL" id="AUPZ01000007">
    <property type="protein sequence ID" value="EQB39573.1"/>
    <property type="molecule type" value="Genomic_DNA"/>
</dbReference>
<keyword evidence="1" id="KW-1133">Transmembrane helix</keyword>
<evidence type="ECO:0000256" key="1">
    <source>
        <dbReference type="SAM" id="Phobius"/>
    </source>
</evidence>
<dbReference type="RefSeq" id="WP_021287495.1">
    <property type="nucleotide sequence ID" value="NZ_AUPZ01000007.1"/>
</dbReference>
<evidence type="ECO:0000313" key="2">
    <source>
        <dbReference type="EMBL" id="EQB39573.1"/>
    </source>
</evidence>
<feature type="transmembrane region" description="Helical" evidence="1">
    <location>
        <begin position="72"/>
        <end position="89"/>
    </location>
</feature>
<dbReference type="PATRIC" id="fig|1172190.3.peg.1195"/>
<dbReference type="OrthoDB" id="5334480at2"/>
<feature type="transmembrane region" description="Helical" evidence="1">
    <location>
        <begin position="115"/>
        <end position="134"/>
    </location>
</feature>
<dbReference type="STRING" id="1172190.M947_06160"/>
<gene>
    <name evidence="2" type="ORF">M947_06160</name>
</gene>
<protein>
    <submittedName>
        <fullName evidence="2">Uncharacterized protein</fullName>
    </submittedName>
</protein>
<keyword evidence="3" id="KW-1185">Reference proteome</keyword>
<keyword evidence="1" id="KW-0812">Transmembrane</keyword>
<feature type="transmembrane region" description="Helical" evidence="1">
    <location>
        <begin position="43"/>
        <end position="66"/>
    </location>
</feature>
<name>T0L1C7_9BACT</name>
<organism evidence="2 3">
    <name type="scientific">Sulfurimonas hongkongensis</name>
    <dbReference type="NCBI Taxonomy" id="1172190"/>
    <lineage>
        <taxon>Bacteria</taxon>
        <taxon>Pseudomonadati</taxon>
        <taxon>Campylobacterota</taxon>
        <taxon>Epsilonproteobacteria</taxon>
        <taxon>Campylobacterales</taxon>
        <taxon>Sulfurimonadaceae</taxon>
        <taxon>Sulfurimonas</taxon>
    </lineage>
</organism>